<accession>A0A3E1NKL6</accession>
<sequence>MRTSGENVAALLENTGIGRKKGTLQKQRAIFCRKTIKSPFFHMALAKPGNLKLARIVARIVKEQLHYLHLLNQNNSVSLTLTNISNIFFKNF</sequence>
<proteinExistence type="predicted"/>
<evidence type="ECO:0000313" key="2">
    <source>
        <dbReference type="Proteomes" id="UP000261284"/>
    </source>
</evidence>
<keyword evidence="2" id="KW-1185">Reference proteome</keyword>
<dbReference type="EMBL" id="QTJU01000002">
    <property type="protein sequence ID" value="RFM28485.1"/>
    <property type="molecule type" value="Genomic_DNA"/>
</dbReference>
<gene>
    <name evidence="1" type="ORF">DXN05_06670</name>
</gene>
<protein>
    <submittedName>
        <fullName evidence="1">Uncharacterized protein</fullName>
    </submittedName>
</protein>
<dbReference type="Proteomes" id="UP000261284">
    <property type="component" value="Unassembled WGS sequence"/>
</dbReference>
<comment type="caution">
    <text evidence="1">The sequence shown here is derived from an EMBL/GenBank/DDBJ whole genome shotgun (WGS) entry which is preliminary data.</text>
</comment>
<evidence type="ECO:0000313" key="1">
    <source>
        <dbReference type="EMBL" id="RFM28485.1"/>
    </source>
</evidence>
<name>A0A3E1NKL6_9BACT</name>
<organism evidence="1 2">
    <name type="scientific">Deminuibacter soli</name>
    <dbReference type="NCBI Taxonomy" id="2291815"/>
    <lineage>
        <taxon>Bacteria</taxon>
        <taxon>Pseudomonadati</taxon>
        <taxon>Bacteroidota</taxon>
        <taxon>Chitinophagia</taxon>
        <taxon>Chitinophagales</taxon>
        <taxon>Chitinophagaceae</taxon>
        <taxon>Deminuibacter</taxon>
    </lineage>
</organism>
<reference evidence="1 2" key="1">
    <citation type="submission" date="2018-08" db="EMBL/GenBank/DDBJ databases">
        <title>Chitinophagaceae sp. K23C18032701, a novel bacterium isolated from forest soil.</title>
        <authorList>
            <person name="Wang C."/>
        </authorList>
    </citation>
    <scope>NUCLEOTIDE SEQUENCE [LARGE SCALE GENOMIC DNA]</scope>
    <source>
        <strain evidence="1 2">K23C18032701</strain>
    </source>
</reference>
<dbReference type="RefSeq" id="WP_116846475.1">
    <property type="nucleotide sequence ID" value="NZ_QTJU01000002.1"/>
</dbReference>
<dbReference type="AlphaFoldDB" id="A0A3E1NKL6"/>